<keyword evidence="3" id="KW-0863">Zinc-finger</keyword>
<dbReference type="CDD" id="cd14733">
    <property type="entry name" value="BACK"/>
    <property type="match status" value="1"/>
</dbReference>
<evidence type="ECO:0000256" key="3">
    <source>
        <dbReference type="ARBA" id="ARBA00022771"/>
    </source>
</evidence>
<dbReference type="SMART" id="SM00225">
    <property type="entry name" value="BTB"/>
    <property type="match status" value="1"/>
</dbReference>
<keyword evidence="2" id="KW-0479">Metal-binding</keyword>
<dbReference type="GO" id="GO:0005516">
    <property type="term" value="F:calmodulin binding"/>
    <property type="evidence" value="ECO:0007669"/>
    <property type="project" value="UniProtKB-ARBA"/>
</dbReference>
<dbReference type="InterPro" id="IPR011333">
    <property type="entry name" value="SKP1/BTB/POZ_sf"/>
</dbReference>
<name>A0AAN7F3Z0_QUERU</name>
<dbReference type="GO" id="GO:0008270">
    <property type="term" value="F:zinc ion binding"/>
    <property type="evidence" value="ECO:0007669"/>
    <property type="project" value="UniProtKB-KW"/>
</dbReference>
<evidence type="ECO:0000256" key="4">
    <source>
        <dbReference type="ARBA" id="ARBA00022786"/>
    </source>
</evidence>
<evidence type="ECO:0000256" key="2">
    <source>
        <dbReference type="ARBA" id="ARBA00022723"/>
    </source>
</evidence>
<keyword evidence="5" id="KW-0862">Zinc</keyword>
<dbReference type="FunFam" id="1.25.40.420:FF:000012">
    <property type="entry name" value="BTB/POZ and TAZ domain-containing protein 2"/>
    <property type="match status" value="1"/>
</dbReference>
<feature type="domain" description="BTB" evidence="6">
    <location>
        <begin position="69"/>
        <end position="137"/>
    </location>
</feature>
<dbReference type="Proteomes" id="UP001324115">
    <property type="component" value="Unassembled WGS sequence"/>
</dbReference>
<sequence length="383" mass="43605">MGTMDNIIEVSPLADERVAPMAPPLPGTATISYNQKGYLMNGSQQRGYCCVSTSTKELWDRLFDEGYRADVSINTDSGGTIYAHSNILGMASPVIKNMLKKSKRRGRQRSISIPGVPHDAVRAFIRYLYSSCYEKEDMEEFVLPLLVLSHAYVVPELKQVCVQRLEQSLLTIENVIDIFQLALLCDAPRLSFICHRMILRNIKAVSATEGWQAMKQSHPILERVLLQSKIDEDKRQEDRIRKINEGKIYLQLYEAMEALVHICRDGCRTIGPHDKDFKVNQSPCNYAACKGLELLVRHFAACKLRVPGGCIHCKRMWQLLELHSRLCENSDICRVPLCRTFREKIRRQSKKDEIKWRILGKKILRTKTIAGAPFFSSAIASST</sequence>
<dbReference type="GO" id="GO:0006355">
    <property type="term" value="P:regulation of DNA-templated transcription"/>
    <property type="evidence" value="ECO:0007669"/>
    <property type="project" value="UniProtKB-ARBA"/>
</dbReference>
<dbReference type="Gene3D" id="1.20.1020.10">
    <property type="entry name" value="TAZ domain"/>
    <property type="match status" value="1"/>
</dbReference>
<dbReference type="Pfam" id="PF00651">
    <property type="entry name" value="BTB"/>
    <property type="match status" value="1"/>
</dbReference>
<dbReference type="EMBL" id="JAXUIC010000006">
    <property type="protein sequence ID" value="KAK4584854.1"/>
    <property type="molecule type" value="Genomic_DNA"/>
</dbReference>
<proteinExistence type="predicted"/>
<dbReference type="InterPro" id="IPR000210">
    <property type="entry name" value="BTB/POZ_dom"/>
</dbReference>
<dbReference type="InterPro" id="IPR035898">
    <property type="entry name" value="TAZ_dom_sf"/>
</dbReference>
<dbReference type="InterPro" id="IPR044513">
    <property type="entry name" value="BT1/2/3/4/5"/>
</dbReference>
<dbReference type="Pfam" id="PF02135">
    <property type="entry name" value="zf-TAZ"/>
    <property type="match status" value="1"/>
</dbReference>
<comment type="pathway">
    <text evidence="1">Protein modification; protein ubiquitination.</text>
</comment>
<dbReference type="GO" id="GO:0042542">
    <property type="term" value="P:response to hydrogen peroxide"/>
    <property type="evidence" value="ECO:0007669"/>
    <property type="project" value="UniProtKB-ARBA"/>
</dbReference>
<evidence type="ECO:0000256" key="5">
    <source>
        <dbReference type="ARBA" id="ARBA00022833"/>
    </source>
</evidence>
<dbReference type="SMART" id="SM00551">
    <property type="entry name" value="ZnF_TAZ"/>
    <property type="match status" value="1"/>
</dbReference>
<keyword evidence="4" id="KW-0833">Ubl conjugation pathway</keyword>
<dbReference type="GO" id="GO:0009725">
    <property type="term" value="P:response to hormone"/>
    <property type="evidence" value="ECO:0007669"/>
    <property type="project" value="UniProtKB-ARBA"/>
</dbReference>
<gene>
    <name evidence="7" type="ORF">RGQ29_022509</name>
</gene>
<protein>
    <recommendedName>
        <fullName evidence="6">BTB domain-containing protein</fullName>
    </recommendedName>
</protein>
<dbReference type="FunFam" id="1.20.1020.10:FF:000004">
    <property type="entry name" value="BTB/POZ and TAZ domain-containing protein 2"/>
    <property type="match status" value="1"/>
</dbReference>
<keyword evidence="8" id="KW-1185">Reference proteome</keyword>
<dbReference type="SUPFAM" id="SSF54695">
    <property type="entry name" value="POZ domain"/>
    <property type="match status" value="1"/>
</dbReference>
<dbReference type="GO" id="GO:0009751">
    <property type="term" value="P:response to salicylic acid"/>
    <property type="evidence" value="ECO:0007669"/>
    <property type="project" value="UniProtKB-ARBA"/>
</dbReference>
<dbReference type="SUPFAM" id="SSF57933">
    <property type="entry name" value="TAZ domain"/>
    <property type="match status" value="1"/>
</dbReference>
<accession>A0AAN7F3Z0</accession>
<reference evidence="7 8" key="1">
    <citation type="journal article" date="2023" name="G3 (Bethesda)">
        <title>A haplotype-resolved chromosome-scale genome for Quercus rubra L. provides insights into the genetics of adaptive traits for red oak species.</title>
        <authorList>
            <person name="Kapoor B."/>
            <person name="Jenkins J."/>
            <person name="Schmutz J."/>
            <person name="Zhebentyayeva T."/>
            <person name="Kuelheim C."/>
            <person name="Coggeshall M."/>
            <person name="Heim C."/>
            <person name="Lasky J.R."/>
            <person name="Leites L."/>
            <person name="Islam-Faridi N."/>
            <person name="Romero-Severson J."/>
            <person name="DeLeo V.L."/>
            <person name="Lucas S.M."/>
            <person name="Lazic D."/>
            <person name="Gailing O."/>
            <person name="Carlson J."/>
            <person name="Staton M."/>
        </authorList>
    </citation>
    <scope>NUCLEOTIDE SEQUENCE [LARGE SCALE GENOMIC DNA]</scope>
    <source>
        <strain evidence="7">Pseudo-F2</strain>
    </source>
</reference>
<dbReference type="Gene3D" id="3.30.710.10">
    <property type="entry name" value="Potassium Channel Kv1.1, Chain A"/>
    <property type="match status" value="1"/>
</dbReference>
<dbReference type="EMBL" id="JAXUIC010000006">
    <property type="protein sequence ID" value="KAK4584856.1"/>
    <property type="molecule type" value="Genomic_DNA"/>
</dbReference>
<dbReference type="PROSITE" id="PS50097">
    <property type="entry name" value="BTB"/>
    <property type="match status" value="1"/>
</dbReference>
<dbReference type="EMBL" id="JAXUIC010000006">
    <property type="protein sequence ID" value="KAK4584855.1"/>
    <property type="molecule type" value="Genomic_DNA"/>
</dbReference>
<evidence type="ECO:0000256" key="1">
    <source>
        <dbReference type="ARBA" id="ARBA00004906"/>
    </source>
</evidence>
<evidence type="ECO:0000259" key="6">
    <source>
        <dbReference type="PROSITE" id="PS50097"/>
    </source>
</evidence>
<dbReference type="AlphaFoldDB" id="A0AAN7F3Z0"/>
<dbReference type="EMBL" id="JAXUIC010000006">
    <property type="protein sequence ID" value="KAK4584853.1"/>
    <property type="molecule type" value="Genomic_DNA"/>
</dbReference>
<organism evidence="7 8">
    <name type="scientific">Quercus rubra</name>
    <name type="common">Northern red oak</name>
    <name type="synonym">Quercus borealis</name>
    <dbReference type="NCBI Taxonomy" id="3512"/>
    <lineage>
        <taxon>Eukaryota</taxon>
        <taxon>Viridiplantae</taxon>
        <taxon>Streptophyta</taxon>
        <taxon>Embryophyta</taxon>
        <taxon>Tracheophyta</taxon>
        <taxon>Spermatophyta</taxon>
        <taxon>Magnoliopsida</taxon>
        <taxon>eudicotyledons</taxon>
        <taxon>Gunneridae</taxon>
        <taxon>Pentapetalae</taxon>
        <taxon>rosids</taxon>
        <taxon>fabids</taxon>
        <taxon>Fagales</taxon>
        <taxon>Fagaceae</taxon>
        <taxon>Quercus</taxon>
    </lineage>
</organism>
<comment type="caution">
    <text evidence="7">The sequence shown here is derived from an EMBL/GenBank/DDBJ whole genome shotgun (WGS) entry which is preliminary data.</text>
</comment>
<evidence type="ECO:0000313" key="8">
    <source>
        <dbReference type="Proteomes" id="UP001324115"/>
    </source>
</evidence>
<dbReference type="PANTHER" id="PTHR46287:SF11">
    <property type="entry name" value="BTB_POZ AND TAZ DOMAIN-CONTAINING PROTEIN 4"/>
    <property type="match status" value="1"/>
</dbReference>
<dbReference type="Gene3D" id="1.25.40.420">
    <property type="match status" value="1"/>
</dbReference>
<dbReference type="InterPro" id="IPR000197">
    <property type="entry name" value="Znf_TAZ"/>
</dbReference>
<evidence type="ECO:0000313" key="7">
    <source>
        <dbReference type="EMBL" id="KAK4584854.1"/>
    </source>
</evidence>
<dbReference type="PANTHER" id="PTHR46287">
    <property type="entry name" value="BTB/POZ AND TAZ DOMAIN-CONTAINING PROTEIN 3-RELATED"/>
    <property type="match status" value="1"/>
</dbReference>